<dbReference type="SUPFAM" id="SSF109604">
    <property type="entry name" value="HD-domain/PDEase-like"/>
    <property type="match status" value="1"/>
</dbReference>
<comment type="caution">
    <text evidence="5">The sequence shown here is derived from an EMBL/GenBank/DDBJ whole genome shotgun (WGS) entry which is preliminary data.</text>
</comment>
<dbReference type="Proteomes" id="UP000241848">
    <property type="component" value="Unassembled WGS sequence"/>
</dbReference>
<evidence type="ECO:0000256" key="3">
    <source>
        <dbReference type="ARBA" id="ARBA00022801"/>
    </source>
</evidence>
<evidence type="ECO:0000313" key="6">
    <source>
        <dbReference type="Proteomes" id="UP000241848"/>
    </source>
</evidence>
<dbReference type="GO" id="GO:0046872">
    <property type="term" value="F:metal ion binding"/>
    <property type="evidence" value="ECO:0007669"/>
    <property type="project" value="UniProtKB-KW"/>
</dbReference>
<dbReference type="InterPro" id="IPR051094">
    <property type="entry name" value="Diverse_Catalytic_Enzymes"/>
</dbReference>
<protein>
    <submittedName>
        <fullName evidence="5">Phosphohydrolase</fullName>
    </submittedName>
</protein>
<dbReference type="InterPro" id="IPR005249">
    <property type="entry name" value="YqeK"/>
</dbReference>
<feature type="domain" description="HD" evidence="4">
    <location>
        <begin position="18"/>
        <end position="128"/>
    </location>
</feature>
<evidence type="ECO:0000259" key="4">
    <source>
        <dbReference type="Pfam" id="PF01966"/>
    </source>
</evidence>
<keyword evidence="3 5" id="KW-0378">Hydrolase</keyword>
<evidence type="ECO:0000313" key="5">
    <source>
        <dbReference type="EMBL" id="PSR22066.1"/>
    </source>
</evidence>
<dbReference type="NCBIfam" id="TIGR00488">
    <property type="entry name" value="bis(5'-nucleosyl)-tetraphosphatase (symmetrical) YqeK"/>
    <property type="match status" value="1"/>
</dbReference>
<sequence length="187" mass="20756">MRLTLEERFGQLSQYRRDHIARVMDVMEALANAHGLALEDACLAGWGHDLARELARPDLKAQAQYLKIPIGLEEAAEPVLLHGPIAAQWLKRAGRGNESVWTAIRFHTTAAAGLDSLGQALFIADGVEPGRQYPERAALFELSLRDLKAGYCAVLDQTRRYLLWRALPLHPDMHKALAECADHVTAT</sequence>
<evidence type="ECO:0000256" key="1">
    <source>
        <dbReference type="ARBA" id="ARBA00022723"/>
    </source>
</evidence>
<gene>
    <name evidence="5" type="ORF">C7B45_08115</name>
</gene>
<name>A0A2T2WIL9_9FIRM</name>
<dbReference type="InterPro" id="IPR006674">
    <property type="entry name" value="HD_domain"/>
</dbReference>
<accession>A0A2T2WIL9</accession>
<dbReference type="PANTHER" id="PTHR35795">
    <property type="entry name" value="SLR1885 PROTEIN"/>
    <property type="match status" value="1"/>
</dbReference>
<dbReference type="PANTHER" id="PTHR35795:SF1">
    <property type="entry name" value="BIS(5'-NUCLEOSYL)-TETRAPHOSPHATASE, SYMMETRICAL"/>
    <property type="match status" value="1"/>
</dbReference>
<dbReference type="Pfam" id="PF01966">
    <property type="entry name" value="HD"/>
    <property type="match status" value="1"/>
</dbReference>
<organism evidence="5 6">
    <name type="scientific">Sulfobacillus acidophilus</name>
    <dbReference type="NCBI Taxonomy" id="53633"/>
    <lineage>
        <taxon>Bacteria</taxon>
        <taxon>Bacillati</taxon>
        <taxon>Bacillota</taxon>
        <taxon>Clostridia</taxon>
        <taxon>Eubacteriales</taxon>
        <taxon>Clostridiales Family XVII. Incertae Sedis</taxon>
        <taxon>Sulfobacillus</taxon>
    </lineage>
</organism>
<dbReference type="AlphaFoldDB" id="A0A2T2WIL9"/>
<dbReference type="GO" id="GO:0016787">
    <property type="term" value="F:hydrolase activity"/>
    <property type="evidence" value="ECO:0007669"/>
    <property type="project" value="UniProtKB-KW"/>
</dbReference>
<dbReference type="EMBL" id="PXYV01000022">
    <property type="protein sequence ID" value="PSR22066.1"/>
    <property type="molecule type" value="Genomic_DNA"/>
</dbReference>
<evidence type="ECO:0000256" key="2">
    <source>
        <dbReference type="ARBA" id="ARBA00022741"/>
    </source>
</evidence>
<dbReference type="Gene3D" id="1.10.3210.10">
    <property type="entry name" value="Hypothetical protein af1432"/>
    <property type="match status" value="1"/>
</dbReference>
<keyword evidence="1" id="KW-0479">Metal-binding</keyword>
<dbReference type="GO" id="GO:0000166">
    <property type="term" value="F:nucleotide binding"/>
    <property type="evidence" value="ECO:0007669"/>
    <property type="project" value="UniProtKB-KW"/>
</dbReference>
<keyword evidence="2" id="KW-0547">Nucleotide-binding</keyword>
<reference evidence="5 6" key="1">
    <citation type="journal article" date="2014" name="BMC Genomics">
        <title>Comparison of environmental and isolate Sulfobacillus genomes reveals diverse carbon, sulfur, nitrogen, and hydrogen metabolisms.</title>
        <authorList>
            <person name="Justice N.B."/>
            <person name="Norman A."/>
            <person name="Brown C.T."/>
            <person name="Singh A."/>
            <person name="Thomas B.C."/>
            <person name="Banfield J.F."/>
        </authorList>
    </citation>
    <scope>NUCLEOTIDE SEQUENCE [LARGE SCALE GENOMIC DNA]</scope>
    <source>
        <strain evidence="5">AMDSBA3</strain>
    </source>
</reference>
<proteinExistence type="predicted"/>